<proteinExistence type="predicted"/>
<sequence length="584" mass="65119">MATSTSVTRSRRAEGLRHPHSSNTVTYRSHSSPQNHAAQHPLANATSAEQSPSPIKPPNTATTTTTTTTTVPKRDKRSLEPRECDPVPPKKARYEFAVEIPARPSFRQSASIDSSRDAKPPTPTAPNPKPVVTVTAAPKPPNPSTRAPPTTAAKPSTTATKQPSGLTRHQEKVVNGLKHELSRLNPNAADTIKEGGRKLRSQEGTRFKSELAAYFPDYDEVIGNDPKEQHLLNLDTPIVIGSTHGFQPRPIESYPIRGYGDALFTDLYDSQTINFSFLETQHKGKAALKDDPLPDSLYETAHKKAERLERSIRNSEKGRAQHEKDQIIRLLDALQGHDWLRVMGVSGITEGRKKQFEPAREHFIKGCQAILEKFRRWAAEEKRRKRKKDRTSNAESGGKGGKGGQGGKANKPQGGGKNGKRKHEDAKHKVELKDHRKDEDAAKHRVIADSDEEMEDQEQDTGESDGDPPDESDVDASIAKQLREEAIAAAKKKPSKKGKRPLPPSPPPEPEPEPYREFTSFFKKPYQRDAALNKNRRRGRNVLAWGQPVPDGDEREFALPQDIMDEETLKAHARRKRRDKRGKH</sequence>
<dbReference type="PANTHER" id="PTHR38422">
    <property type="entry name" value="SOMETHING ABOUT SILENCING PROTEIN 4"/>
    <property type="match status" value="1"/>
</dbReference>
<protein>
    <submittedName>
        <fullName evidence="4">Something about silencing, SAS, complex subunit 4 domain-containing protein</fullName>
    </submittedName>
</protein>
<feature type="compositionally biased region" description="Low complexity" evidence="2">
    <location>
        <begin position="144"/>
        <end position="163"/>
    </location>
</feature>
<organism evidence="4 5">
    <name type="scientific">Neurospora intermedia</name>
    <dbReference type="NCBI Taxonomy" id="5142"/>
    <lineage>
        <taxon>Eukaryota</taxon>
        <taxon>Fungi</taxon>
        <taxon>Dikarya</taxon>
        <taxon>Ascomycota</taxon>
        <taxon>Pezizomycotina</taxon>
        <taxon>Sordariomycetes</taxon>
        <taxon>Sordariomycetidae</taxon>
        <taxon>Sordariales</taxon>
        <taxon>Sordariaceae</taxon>
        <taxon>Neurospora</taxon>
    </lineage>
</organism>
<evidence type="ECO:0000313" key="5">
    <source>
        <dbReference type="Proteomes" id="UP001451303"/>
    </source>
</evidence>
<evidence type="ECO:0000256" key="1">
    <source>
        <dbReference type="SAM" id="Coils"/>
    </source>
</evidence>
<evidence type="ECO:0000256" key="2">
    <source>
        <dbReference type="SAM" id="MobiDB-lite"/>
    </source>
</evidence>
<name>A0ABR3CYC1_NEUIN</name>
<feature type="domain" description="Something about silencing protein 4" evidence="3">
    <location>
        <begin position="291"/>
        <end position="386"/>
    </location>
</feature>
<evidence type="ECO:0000313" key="4">
    <source>
        <dbReference type="EMBL" id="KAL0465436.1"/>
    </source>
</evidence>
<feature type="compositionally biased region" description="Polar residues" evidence="2">
    <location>
        <begin position="21"/>
        <end position="37"/>
    </location>
</feature>
<feature type="compositionally biased region" description="Low complexity" evidence="2">
    <location>
        <begin position="60"/>
        <end position="70"/>
    </location>
</feature>
<feature type="region of interest" description="Disordered" evidence="2">
    <location>
        <begin position="381"/>
        <end position="584"/>
    </location>
</feature>
<dbReference type="Proteomes" id="UP001451303">
    <property type="component" value="Unassembled WGS sequence"/>
</dbReference>
<dbReference type="PANTHER" id="PTHR38422:SF1">
    <property type="entry name" value="SOMETHING ABOUT SILENCING PROTEIN 4"/>
    <property type="match status" value="1"/>
</dbReference>
<feature type="compositionally biased region" description="Acidic residues" evidence="2">
    <location>
        <begin position="449"/>
        <end position="474"/>
    </location>
</feature>
<dbReference type="Pfam" id="PF15460">
    <property type="entry name" value="SAS4"/>
    <property type="match status" value="1"/>
</dbReference>
<feature type="compositionally biased region" description="Polar residues" evidence="2">
    <location>
        <begin position="44"/>
        <end position="53"/>
    </location>
</feature>
<keyword evidence="1" id="KW-0175">Coiled coil</keyword>
<feature type="compositionally biased region" description="Gly residues" evidence="2">
    <location>
        <begin position="397"/>
        <end position="417"/>
    </location>
</feature>
<dbReference type="InterPro" id="IPR029184">
    <property type="entry name" value="Sas4_dom"/>
</dbReference>
<feature type="compositionally biased region" description="Basic residues" evidence="2">
    <location>
        <begin position="490"/>
        <end position="500"/>
    </location>
</feature>
<dbReference type="InterPro" id="IPR038988">
    <property type="entry name" value="Sas4"/>
</dbReference>
<feature type="compositionally biased region" description="Pro residues" evidence="2">
    <location>
        <begin position="120"/>
        <end position="129"/>
    </location>
</feature>
<feature type="compositionally biased region" description="Basic residues" evidence="2">
    <location>
        <begin position="571"/>
        <end position="584"/>
    </location>
</feature>
<feature type="compositionally biased region" description="Basic and acidic residues" evidence="2">
    <location>
        <begin position="422"/>
        <end position="448"/>
    </location>
</feature>
<keyword evidence="5" id="KW-1185">Reference proteome</keyword>
<dbReference type="EMBL" id="JAVLET010000017">
    <property type="protein sequence ID" value="KAL0465436.1"/>
    <property type="molecule type" value="Genomic_DNA"/>
</dbReference>
<feature type="coiled-coil region" evidence="1">
    <location>
        <begin position="298"/>
        <end position="325"/>
    </location>
</feature>
<gene>
    <name evidence="4" type="ORF">QR685DRAFT_538732</name>
</gene>
<evidence type="ECO:0000259" key="3">
    <source>
        <dbReference type="Pfam" id="PF15460"/>
    </source>
</evidence>
<comment type="caution">
    <text evidence="4">The sequence shown here is derived from an EMBL/GenBank/DDBJ whole genome shotgun (WGS) entry which is preliminary data.</text>
</comment>
<feature type="region of interest" description="Disordered" evidence="2">
    <location>
        <begin position="1"/>
        <end position="170"/>
    </location>
</feature>
<accession>A0ABR3CYC1</accession>
<reference evidence="4 5" key="1">
    <citation type="submission" date="2023-09" db="EMBL/GenBank/DDBJ databases">
        <title>Multi-omics analysis of a traditional fermented food reveals byproduct-associated fungal strains for waste-to-food upcycling.</title>
        <authorList>
            <consortium name="Lawrence Berkeley National Laboratory"/>
            <person name="Rekdal V.M."/>
            <person name="Villalobos-Escobedo J.M."/>
            <person name="Rodriguez-Valeron N."/>
            <person name="Garcia M.O."/>
            <person name="Vasquez D.P."/>
            <person name="Damayanti I."/>
            <person name="Sorensen P.M."/>
            <person name="Baidoo E.E."/>
            <person name="De Carvalho A.C."/>
            <person name="Riley R."/>
            <person name="Lipzen A."/>
            <person name="He G."/>
            <person name="Yan M."/>
            <person name="Haridas S."/>
            <person name="Daum C."/>
            <person name="Yoshinaga Y."/>
            <person name="Ng V."/>
            <person name="Grigoriev I.V."/>
            <person name="Munk R."/>
            <person name="Nuraida L."/>
            <person name="Wijaya C.H."/>
            <person name="Morales P.-C."/>
            <person name="Keasling J.D."/>
        </authorList>
    </citation>
    <scope>NUCLEOTIDE SEQUENCE [LARGE SCALE GENOMIC DNA]</scope>
    <source>
        <strain evidence="4 5">FGSC 2613</strain>
    </source>
</reference>